<dbReference type="SUPFAM" id="SSF56801">
    <property type="entry name" value="Acetyl-CoA synthetase-like"/>
    <property type="match status" value="1"/>
</dbReference>
<dbReference type="RefSeq" id="WP_136166530.1">
    <property type="nucleotide sequence ID" value="NZ_KZ819078.1"/>
</dbReference>
<evidence type="ECO:0000256" key="3">
    <source>
        <dbReference type="SAM" id="MobiDB-lite"/>
    </source>
</evidence>
<dbReference type="AlphaFoldDB" id="A0A2U1U335"/>
<evidence type="ECO:0000259" key="5">
    <source>
        <dbReference type="Pfam" id="PF13193"/>
    </source>
</evidence>
<feature type="compositionally biased region" description="Polar residues" evidence="3">
    <location>
        <begin position="510"/>
        <end position="521"/>
    </location>
</feature>
<proteinExistence type="inferred from homology"/>
<dbReference type="InterPro" id="IPR042099">
    <property type="entry name" value="ANL_N_sf"/>
</dbReference>
<dbReference type="Proteomes" id="UP000296159">
    <property type="component" value="Unassembled WGS sequence"/>
</dbReference>
<name>A0A2U1U335_9GAMM</name>
<organism evidence="6 7">
    <name type="scientific">Brenneria corticis</name>
    <dbReference type="NCBI Taxonomy" id="2173106"/>
    <lineage>
        <taxon>Bacteria</taxon>
        <taxon>Pseudomonadati</taxon>
        <taxon>Pseudomonadota</taxon>
        <taxon>Gammaproteobacteria</taxon>
        <taxon>Enterobacterales</taxon>
        <taxon>Pectobacteriaceae</taxon>
        <taxon>Brenneria</taxon>
    </lineage>
</organism>
<dbReference type="PANTHER" id="PTHR43201">
    <property type="entry name" value="ACYL-COA SYNTHETASE"/>
    <property type="match status" value="1"/>
</dbReference>
<dbReference type="PROSITE" id="PS00455">
    <property type="entry name" value="AMP_BINDING"/>
    <property type="match status" value="1"/>
</dbReference>
<dbReference type="InterPro" id="IPR045851">
    <property type="entry name" value="AMP-bd_C_sf"/>
</dbReference>
<feature type="region of interest" description="Disordered" evidence="3">
    <location>
        <begin position="506"/>
        <end position="530"/>
    </location>
</feature>
<dbReference type="InterPro" id="IPR025110">
    <property type="entry name" value="AMP-bd_C"/>
</dbReference>
<dbReference type="Gene3D" id="3.40.50.12780">
    <property type="entry name" value="N-terminal domain of ligase-like"/>
    <property type="match status" value="1"/>
</dbReference>
<keyword evidence="7" id="KW-1185">Reference proteome</keyword>
<reference evidence="6 7" key="1">
    <citation type="submission" date="2018-04" db="EMBL/GenBank/DDBJ databases">
        <title>Brenneria corticis sp.nov.</title>
        <authorList>
            <person name="Li Y."/>
        </authorList>
    </citation>
    <scope>NUCLEOTIDE SEQUENCE [LARGE SCALE GENOMIC DNA]</scope>
    <source>
        <strain evidence="6 7">CFCC 11842</strain>
    </source>
</reference>
<dbReference type="GO" id="GO:0031956">
    <property type="term" value="F:medium-chain fatty acid-CoA ligase activity"/>
    <property type="evidence" value="ECO:0007669"/>
    <property type="project" value="TreeGrafter"/>
</dbReference>
<comment type="caution">
    <text evidence="6">The sequence shown here is derived from an EMBL/GenBank/DDBJ whole genome shotgun (WGS) entry which is preliminary data.</text>
</comment>
<dbReference type="InterPro" id="IPR000873">
    <property type="entry name" value="AMP-dep_synth/lig_dom"/>
</dbReference>
<feature type="domain" description="AMP-dependent synthetase/ligase" evidence="4">
    <location>
        <begin position="14"/>
        <end position="366"/>
    </location>
</feature>
<dbReference type="GO" id="GO:0006631">
    <property type="term" value="P:fatty acid metabolic process"/>
    <property type="evidence" value="ECO:0007669"/>
    <property type="project" value="TreeGrafter"/>
</dbReference>
<dbReference type="EMBL" id="QDKH01000010">
    <property type="protein sequence ID" value="PWC16076.1"/>
    <property type="molecule type" value="Genomic_DNA"/>
</dbReference>
<gene>
    <name evidence="6" type="ORF">DDT56_11255</name>
</gene>
<comment type="similarity">
    <text evidence="1">Belongs to the ATP-dependent AMP-binding enzyme family.</text>
</comment>
<evidence type="ECO:0000259" key="4">
    <source>
        <dbReference type="Pfam" id="PF00501"/>
    </source>
</evidence>
<dbReference type="Gene3D" id="3.30.300.30">
    <property type="match status" value="1"/>
</dbReference>
<dbReference type="PANTHER" id="PTHR43201:SF5">
    <property type="entry name" value="MEDIUM-CHAIN ACYL-COA LIGASE ACSF2, MITOCHONDRIAL"/>
    <property type="match status" value="1"/>
</dbReference>
<protein>
    <submittedName>
        <fullName evidence="6">Long-chain fatty acid--CoA ligase</fullName>
    </submittedName>
</protein>
<evidence type="ECO:0000256" key="1">
    <source>
        <dbReference type="ARBA" id="ARBA00006432"/>
    </source>
</evidence>
<evidence type="ECO:0000313" key="7">
    <source>
        <dbReference type="Proteomes" id="UP000296159"/>
    </source>
</evidence>
<feature type="domain" description="AMP-binding enzyme C-terminal" evidence="5">
    <location>
        <begin position="416"/>
        <end position="491"/>
    </location>
</feature>
<dbReference type="Pfam" id="PF00501">
    <property type="entry name" value="AMP-binding"/>
    <property type="match status" value="1"/>
</dbReference>
<keyword evidence="2 6" id="KW-0436">Ligase</keyword>
<accession>A0A2U1U335</accession>
<dbReference type="InterPro" id="IPR020845">
    <property type="entry name" value="AMP-binding_CS"/>
</dbReference>
<dbReference type="Pfam" id="PF13193">
    <property type="entry name" value="AMP-binding_C"/>
    <property type="match status" value="1"/>
</dbReference>
<sequence>MSAPLATLQDSLLRHAAARPDAHFILAAESADTLSFAQLLHSAGATAQWLRAQGCRPGDKIAFLLSGGFNTVRLALSLMLAGYVVVPLNLLATDEALEWIIPHSDARIIFTTRQFAPRLQDVVRRLPSPGPAIVTEERWPAAPQELSAPAAALYRPEPAHPALLMYTSGTTGRPKGVLLSHANLFAAAREISRWHRLGPEDRLLSALPVYHINGWVIGTLVPLFSGGSLVAMGRFSVSAWWQTVGKHRCTWLNLVPTMIAFLLNAPGGGAHRYPQVKFARSASAPLPQTHHQQFERRFGIPVVEGMGMTESASLVFCNPHDERVYGSVGLPCGVQAAVVDTRGEPLADNRVGEIMLRGASVMNGYYQDAAQTASAIRDGWLRTGDLGYRDDNGFYFITGRLKELIIKGGENIAPREIDDVLVRHPAVMEAAAFAVPDAHYGQEIAAAIVLKDGCPLDEAALRAWCRQKLGKYKTPRAFHVVDNLPRGASGKIQRLKLGEQLALTAPGSLPPQTSQVTNDEQTAGKYRQPY</sequence>
<evidence type="ECO:0000256" key="2">
    <source>
        <dbReference type="ARBA" id="ARBA00022598"/>
    </source>
</evidence>
<evidence type="ECO:0000313" key="6">
    <source>
        <dbReference type="EMBL" id="PWC16076.1"/>
    </source>
</evidence>